<dbReference type="EMBL" id="PDTV01000009">
    <property type="protein sequence ID" value="PIE82960.1"/>
    <property type="molecule type" value="Genomic_DNA"/>
</dbReference>
<dbReference type="AlphaFoldDB" id="A0A2G6PFD8"/>
<reference evidence="1 2" key="1">
    <citation type="submission" date="2017-10" db="EMBL/GenBank/DDBJ databases">
        <title>Novel microbial diversity and functional potential in the marine mammal oral microbiome.</title>
        <authorList>
            <person name="Dudek N.K."/>
            <person name="Sun C.L."/>
            <person name="Burstein D."/>
            <person name="Kantor R.S."/>
            <person name="Aliaga Goltsman D.S."/>
            <person name="Bik E.M."/>
            <person name="Thomas B.C."/>
            <person name="Banfield J.F."/>
            <person name="Relman D.A."/>
        </authorList>
    </citation>
    <scope>NUCLEOTIDE SEQUENCE [LARGE SCALE GENOMIC DNA]</scope>
    <source>
        <strain evidence="1">DOLJORAL78_50_517</strain>
    </source>
</reference>
<dbReference type="Proteomes" id="UP000229278">
    <property type="component" value="Unassembled WGS sequence"/>
</dbReference>
<sequence length="134" mass="15066">MADIRTTIHWRGLKVPLKSSCFLVFITTNEAIEAILSPKIPWPFGHFYSLAAFLRSTDALAPGQHQFFRSEQAGKPCQQARLIGICIQTSVAYFAVTESYTSINNTPNNQALNILGQIISLLLYQPLDDLIQYY</sequence>
<accession>A0A2G6PFD8</accession>
<protein>
    <submittedName>
        <fullName evidence="1">Uncharacterized protein</fullName>
    </submittedName>
</protein>
<name>A0A2G6PFD8_9GAMM</name>
<evidence type="ECO:0000313" key="2">
    <source>
        <dbReference type="Proteomes" id="UP000229278"/>
    </source>
</evidence>
<proteinExistence type="predicted"/>
<evidence type="ECO:0000313" key="1">
    <source>
        <dbReference type="EMBL" id="PIE82960.1"/>
    </source>
</evidence>
<gene>
    <name evidence="1" type="ORF">CSA09_03990</name>
</gene>
<organism evidence="1 2">
    <name type="scientific">Candidatus Contendibacter odensensis</name>
    <dbReference type="NCBI Taxonomy" id="1400860"/>
    <lineage>
        <taxon>Bacteria</taxon>
        <taxon>Pseudomonadati</taxon>
        <taxon>Pseudomonadota</taxon>
        <taxon>Gammaproteobacteria</taxon>
        <taxon>Candidatus Competibacteraceae</taxon>
        <taxon>Candidatus Contendibacter</taxon>
    </lineage>
</organism>
<comment type="caution">
    <text evidence="1">The sequence shown here is derived from an EMBL/GenBank/DDBJ whole genome shotgun (WGS) entry which is preliminary data.</text>
</comment>